<accession>A0A9D2N0W1</accession>
<comment type="caution">
    <text evidence="1">The sequence shown here is derived from an EMBL/GenBank/DDBJ whole genome shotgun (WGS) entry which is preliminary data.</text>
</comment>
<evidence type="ECO:0000313" key="2">
    <source>
        <dbReference type="Proteomes" id="UP000823910"/>
    </source>
</evidence>
<sequence>MKHSHGPPEAVRIRHADGVEYWVYEPKTGYVLLDEVHLARVSRGFRNLNERAREKVRNEYLGKCTTIEKASVPRYLVNTRRSLPGK</sequence>
<protein>
    <submittedName>
        <fullName evidence="1">Uncharacterized protein</fullName>
    </submittedName>
</protein>
<gene>
    <name evidence="1" type="ORF">H9704_07740</name>
</gene>
<organism evidence="1 2">
    <name type="scientific">Candidatus Enterocloster excrementipullorum</name>
    <dbReference type="NCBI Taxonomy" id="2838559"/>
    <lineage>
        <taxon>Bacteria</taxon>
        <taxon>Bacillati</taxon>
        <taxon>Bacillota</taxon>
        <taxon>Clostridia</taxon>
        <taxon>Lachnospirales</taxon>
        <taxon>Lachnospiraceae</taxon>
        <taxon>Enterocloster</taxon>
    </lineage>
</organism>
<dbReference type="AlphaFoldDB" id="A0A9D2N0W1"/>
<proteinExistence type="predicted"/>
<name>A0A9D2N0W1_9FIRM</name>
<reference evidence="1" key="2">
    <citation type="submission" date="2021-04" db="EMBL/GenBank/DDBJ databases">
        <authorList>
            <person name="Gilroy R."/>
        </authorList>
    </citation>
    <scope>NUCLEOTIDE SEQUENCE</scope>
    <source>
        <strain evidence="1">CHK180-15479</strain>
    </source>
</reference>
<evidence type="ECO:0000313" key="1">
    <source>
        <dbReference type="EMBL" id="HJC06031.1"/>
    </source>
</evidence>
<dbReference type="EMBL" id="DWWT01000033">
    <property type="protein sequence ID" value="HJC06031.1"/>
    <property type="molecule type" value="Genomic_DNA"/>
</dbReference>
<reference evidence="1" key="1">
    <citation type="journal article" date="2021" name="PeerJ">
        <title>Extensive microbial diversity within the chicken gut microbiome revealed by metagenomics and culture.</title>
        <authorList>
            <person name="Gilroy R."/>
            <person name="Ravi A."/>
            <person name="Getino M."/>
            <person name="Pursley I."/>
            <person name="Horton D.L."/>
            <person name="Alikhan N.F."/>
            <person name="Baker D."/>
            <person name="Gharbi K."/>
            <person name="Hall N."/>
            <person name="Watson M."/>
            <person name="Adriaenssens E.M."/>
            <person name="Foster-Nyarko E."/>
            <person name="Jarju S."/>
            <person name="Secka A."/>
            <person name="Antonio M."/>
            <person name="Oren A."/>
            <person name="Chaudhuri R.R."/>
            <person name="La Ragione R."/>
            <person name="Hildebrand F."/>
            <person name="Pallen M.J."/>
        </authorList>
    </citation>
    <scope>NUCLEOTIDE SEQUENCE</scope>
    <source>
        <strain evidence="1">CHK180-15479</strain>
    </source>
</reference>
<feature type="non-terminal residue" evidence="1">
    <location>
        <position position="86"/>
    </location>
</feature>
<dbReference type="Proteomes" id="UP000823910">
    <property type="component" value="Unassembled WGS sequence"/>
</dbReference>